<dbReference type="AlphaFoldDB" id="A1HP07"/>
<dbReference type="RefSeq" id="WP_007288769.1">
    <property type="nucleotide sequence ID" value="NZ_AAWL01000004.1"/>
</dbReference>
<proteinExistence type="predicted"/>
<reference evidence="2 3" key="2">
    <citation type="submission" date="2007-01" db="EMBL/GenBank/DDBJ databases">
        <title>Sequencing of the draft genome and assembly of Thermosinus carboxydivorans Nor1.</title>
        <authorList>
            <consortium name="US DOE Joint Genome Institute (JGI-PGF)"/>
            <person name="Copeland A."/>
            <person name="Lucas S."/>
            <person name="Lapidus A."/>
            <person name="Barry K."/>
            <person name="Glavina del Rio T."/>
            <person name="Dalin E."/>
            <person name="Tice H."/>
            <person name="Bruce D."/>
            <person name="Pitluck S."/>
            <person name="Richardson P."/>
        </authorList>
    </citation>
    <scope>NUCLEOTIDE SEQUENCE [LARGE SCALE GENOMIC DNA]</scope>
    <source>
        <strain evidence="2 3">Nor1</strain>
    </source>
</reference>
<keyword evidence="1" id="KW-0472">Membrane</keyword>
<accession>A1HP07</accession>
<gene>
    <name evidence="2" type="ORF">TcarDRAFT_1662</name>
</gene>
<feature type="transmembrane region" description="Helical" evidence="1">
    <location>
        <begin position="64"/>
        <end position="87"/>
    </location>
</feature>
<keyword evidence="1" id="KW-1133">Transmembrane helix</keyword>
<dbReference type="Pfam" id="PF14209">
    <property type="entry name" value="DUF4321"/>
    <property type="match status" value="1"/>
</dbReference>
<name>A1HP07_9FIRM</name>
<evidence type="ECO:0000313" key="2">
    <source>
        <dbReference type="EMBL" id="EAX48115.1"/>
    </source>
</evidence>
<evidence type="ECO:0000313" key="3">
    <source>
        <dbReference type="Proteomes" id="UP000005139"/>
    </source>
</evidence>
<protein>
    <recommendedName>
        <fullName evidence="4">DUF4321 domain-containing protein</fullName>
    </recommendedName>
</protein>
<dbReference type="Proteomes" id="UP000005139">
    <property type="component" value="Unassembled WGS sequence"/>
</dbReference>
<organism evidence="2 3">
    <name type="scientific">Thermosinus carboxydivorans Nor1</name>
    <dbReference type="NCBI Taxonomy" id="401526"/>
    <lineage>
        <taxon>Bacteria</taxon>
        <taxon>Bacillati</taxon>
        <taxon>Bacillota</taxon>
        <taxon>Negativicutes</taxon>
        <taxon>Selenomonadales</taxon>
        <taxon>Sporomusaceae</taxon>
        <taxon>Thermosinus</taxon>
    </lineage>
</organism>
<keyword evidence="3" id="KW-1185">Reference proteome</keyword>
<dbReference type="OrthoDB" id="1683201at2"/>
<dbReference type="EMBL" id="AAWL01000004">
    <property type="protein sequence ID" value="EAX48115.1"/>
    <property type="molecule type" value="Genomic_DNA"/>
</dbReference>
<keyword evidence="1" id="KW-0812">Transmembrane</keyword>
<reference evidence="2 3" key="1">
    <citation type="submission" date="2007-01" db="EMBL/GenBank/DDBJ databases">
        <title>Annotation of the draft genome assembly of Thermosinus carboxydivorans Nor1.</title>
        <authorList>
            <consortium name="US DOE Joint Genome Institute (JGI-ORNL)"/>
            <person name="Larimer F."/>
            <person name="Land M."/>
            <person name="Hauser L."/>
        </authorList>
    </citation>
    <scope>NUCLEOTIDE SEQUENCE [LARGE SCALE GENOMIC DNA]</scope>
    <source>
        <strain evidence="2 3">Nor1</strain>
    </source>
</reference>
<comment type="caution">
    <text evidence="2">The sequence shown here is derived from an EMBL/GenBank/DDBJ whole genome shotgun (WGS) entry which is preliminary data.</text>
</comment>
<dbReference type="eggNOG" id="ENOG5032ZDI">
    <property type="taxonomic scope" value="Bacteria"/>
</dbReference>
<evidence type="ECO:0008006" key="4">
    <source>
        <dbReference type="Google" id="ProtNLM"/>
    </source>
</evidence>
<evidence type="ECO:0000256" key="1">
    <source>
        <dbReference type="SAM" id="Phobius"/>
    </source>
</evidence>
<sequence precursor="true">MKGGRNKGVGTLVLFLVTGAVLGGVLGEVIAGSTLLAGIVPYLIKTYPVFDFPPVTINLYVLRLVIGFAFHPNLISLLGVIVALVLFRRF</sequence>
<dbReference type="InterPro" id="IPR025470">
    <property type="entry name" value="DUF4321"/>
</dbReference>
<feature type="transmembrane region" description="Helical" evidence="1">
    <location>
        <begin position="12"/>
        <end position="44"/>
    </location>
</feature>